<comment type="function">
    <text evidence="5">When phosphorylated, plays a role in filament reorganization.</text>
</comment>
<evidence type="ECO:0000256" key="6">
    <source>
        <dbReference type="ARBA" id="ARBA00038630"/>
    </source>
</evidence>
<dbReference type="PANTHER" id="PTHR23239:SF349">
    <property type="entry name" value="KERATIN, TYPE I CYTOSKELETAL 18"/>
    <property type="match status" value="1"/>
</dbReference>
<dbReference type="InParanoid" id="A0A6J2UV94"/>
<keyword evidence="4 7" id="KW-0175">Coiled coil</keyword>
<evidence type="ECO:0000256" key="3">
    <source>
        <dbReference type="ARBA" id="ARBA00022754"/>
    </source>
</evidence>
<dbReference type="GeneID" id="115806916"/>
<dbReference type="Gene3D" id="1.20.5.500">
    <property type="entry name" value="Single helix bin"/>
    <property type="match status" value="1"/>
</dbReference>
<name>A0A6J2UV94_CHACN</name>
<dbReference type="Pfam" id="PF00038">
    <property type="entry name" value="Filament"/>
    <property type="match status" value="1"/>
</dbReference>
<proteinExistence type="predicted"/>
<dbReference type="InterPro" id="IPR002957">
    <property type="entry name" value="Keratin_I"/>
</dbReference>
<keyword evidence="3" id="KW-0403">Intermediate filament</keyword>
<dbReference type="PANTHER" id="PTHR23239">
    <property type="entry name" value="INTERMEDIATE FILAMENT"/>
    <property type="match status" value="1"/>
</dbReference>
<sequence length="305" mass="35310">MQQQNDRLASYIQKVRNLQEANEKLEEQIREALEKRGPTGIDYSHYDATLAELRDEILAMTKSNAALYLQIDNCNLSAQDFEMKYEQQVHQQVEADIHALRKVLDDTNVERLHLESDIESLNAALITLKKNHNQDVSELQAQIVQSGVKVDVDARKGQDLIKIMEEMRAKYERMALKNQEELKAWHESKITEVDIQVKENTLALKEANRQMTESQRTMNSLEIDLQALISLKASLEGTLNDTKLRYNMEIEKYNTIIHEREATLMELRSSIQQQKQECETLLNSNMKLEAEIATYRGHLDMGHVK</sequence>
<evidence type="ECO:0000256" key="4">
    <source>
        <dbReference type="ARBA" id="ARBA00023054"/>
    </source>
</evidence>
<dbReference type="CTD" id="553479"/>
<feature type="coiled-coil region" evidence="7">
    <location>
        <begin position="257"/>
        <end position="291"/>
    </location>
</feature>
<dbReference type="OrthoDB" id="2441647at2759"/>
<evidence type="ECO:0000256" key="5">
    <source>
        <dbReference type="ARBA" id="ARBA00037340"/>
    </source>
</evidence>
<gene>
    <name evidence="10" type="primary">krt18a.2</name>
</gene>
<dbReference type="Proteomes" id="UP000504632">
    <property type="component" value="Chromosome 3"/>
</dbReference>
<evidence type="ECO:0000256" key="7">
    <source>
        <dbReference type="SAM" id="Coils"/>
    </source>
</evidence>
<dbReference type="PRINTS" id="PR01248">
    <property type="entry name" value="TYPE1KERATIN"/>
</dbReference>
<dbReference type="AlphaFoldDB" id="A0A6J2UV94"/>
<evidence type="ECO:0000256" key="2">
    <source>
        <dbReference type="ARBA" id="ARBA00022744"/>
    </source>
</evidence>
<dbReference type="PROSITE" id="PS51842">
    <property type="entry name" value="IF_ROD_2"/>
    <property type="match status" value="1"/>
</dbReference>
<dbReference type="GO" id="GO:0005198">
    <property type="term" value="F:structural molecule activity"/>
    <property type="evidence" value="ECO:0007669"/>
    <property type="project" value="InterPro"/>
</dbReference>
<protein>
    <submittedName>
        <fullName evidence="10">Keratin, type I cytoskeletal 18</fullName>
    </submittedName>
</protein>
<evidence type="ECO:0000313" key="10">
    <source>
        <dbReference type="RefSeq" id="XP_030623633.1"/>
    </source>
</evidence>
<dbReference type="InterPro" id="IPR039008">
    <property type="entry name" value="IF_rod_dom"/>
</dbReference>
<feature type="domain" description="IF rod" evidence="8">
    <location>
        <begin position="1"/>
        <end position="305"/>
    </location>
</feature>
<organism evidence="9 10">
    <name type="scientific">Chanos chanos</name>
    <name type="common">Milkfish</name>
    <name type="synonym">Mugil chanos</name>
    <dbReference type="NCBI Taxonomy" id="29144"/>
    <lineage>
        <taxon>Eukaryota</taxon>
        <taxon>Metazoa</taxon>
        <taxon>Chordata</taxon>
        <taxon>Craniata</taxon>
        <taxon>Vertebrata</taxon>
        <taxon>Euteleostomi</taxon>
        <taxon>Actinopterygii</taxon>
        <taxon>Neopterygii</taxon>
        <taxon>Teleostei</taxon>
        <taxon>Ostariophysi</taxon>
        <taxon>Gonorynchiformes</taxon>
        <taxon>Chanidae</taxon>
        <taxon>Chanos</taxon>
    </lineage>
</organism>
<dbReference type="SUPFAM" id="SSF64593">
    <property type="entry name" value="Intermediate filament protein, coiled coil region"/>
    <property type="match status" value="2"/>
</dbReference>
<comment type="subunit">
    <text evidence="6">Heterotetramer of two type I and two type II keratins. Keratin-18 associates with keratin-8.</text>
</comment>
<evidence type="ECO:0000313" key="9">
    <source>
        <dbReference type="Proteomes" id="UP000504632"/>
    </source>
</evidence>
<feature type="coiled-coil region" evidence="7">
    <location>
        <begin position="1"/>
        <end position="35"/>
    </location>
</feature>
<evidence type="ECO:0000256" key="1">
    <source>
        <dbReference type="ARBA" id="ARBA00022553"/>
    </source>
</evidence>
<dbReference type="SMART" id="SM01391">
    <property type="entry name" value="Filament"/>
    <property type="match status" value="1"/>
</dbReference>
<keyword evidence="2" id="KW-0416">Keratin</keyword>
<dbReference type="GO" id="GO:0045104">
    <property type="term" value="P:intermediate filament cytoskeleton organization"/>
    <property type="evidence" value="ECO:0007669"/>
    <property type="project" value="TreeGrafter"/>
</dbReference>
<dbReference type="Gene3D" id="1.20.5.1160">
    <property type="entry name" value="Vasodilator-stimulated phosphoprotein"/>
    <property type="match status" value="1"/>
</dbReference>
<dbReference type="RefSeq" id="XP_030623633.1">
    <property type="nucleotide sequence ID" value="XM_030767773.1"/>
</dbReference>
<feature type="coiled-coil region" evidence="7">
    <location>
        <begin position="104"/>
        <end position="224"/>
    </location>
</feature>
<keyword evidence="1" id="KW-0597">Phosphoprotein</keyword>
<reference evidence="10" key="1">
    <citation type="submission" date="2025-08" db="UniProtKB">
        <authorList>
            <consortium name="RefSeq"/>
        </authorList>
    </citation>
    <scope>IDENTIFICATION</scope>
</reference>
<keyword evidence="9" id="KW-1185">Reference proteome</keyword>
<accession>A0A6J2UV94</accession>
<evidence type="ECO:0000259" key="8">
    <source>
        <dbReference type="PROSITE" id="PS51842"/>
    </source>
</evidence>
<dbReference type="GO" id="GO:0045095">
    <property type="term" value="C:keratin filament"/>
    <property type="evidence" value="ECO:0007669"/>
    <property type="project" value="TreeGrafter"/>
</dbReference>
<dbReference type="Gene3D" id="1.20.5.170">
    <property type="match status" value="1"/>
</dbReference>